<evidence type="ECO:0000313" key="1">
    <source>
        <dbReference type="EMBL" id="OIJ19479.1"/>
    </source>
</evidence>
<evidence type="ECO:0000313" key="2">
    <source>
        <dbReference type="EMBL" id="QOY35356.1"/>
    </source>
</evidence>
<dbReference type="AlphaFoldDB" id="A0A1S2M441"/>
<dbReference type="SUPFAM" id="SSF103642">
    <property type="entry name" value="Sec-C motif"/>
    <property type="match status" value="1"/>
</dbReference>
<gene>
    <name evidence="2" type="ORF">AWH56_022120</name>
    <name evidence="1" type="ORF">AWH56_08920</name>
</gene>
<keyword evidence="3" id="KW-1185">Reference proteome</keyword>
<dbReference type="KEGG" id="aia:AWH56_022120"/>
<reference evidence="1 3" key="1">
    <citation type="submission" date="2016-10" db="EMBL/GenBank/DDBJ databases">
        <title>Draft genome sequences of four alkaliphilic bacteria belonging to the Anaerobacillus genus.</title>
        <authorList>
            <person name="Bassil N.M."/>
            <person name="Lloyd J.R."/>
        </authorList>
    </citation>
    <scope>NUCLEOTIDE SEQUENCE [LARGE SCALE GENOMIC DNA]</scope>
    <source>
        <strain evidence="1 3">NB2006</strain>
    </source>
</reference>
<dbReference type="EMBL" id="CP063356">
    <property type="protein sequence ID" value="QOY35356.1"/>
    <property type="molecule type" value="Genomic_DNA"/>
</dbReference>
<dbReference type="OrthoDB" id="6399948at2"/>
<name>A0A1S2M441_9BACI</name>
<dbReference type="RefSeq" id="WP_071316813.1">
    <property type="nucleotide sequence ID" value="NZ_CP063356.2"/>
</dbReference>
<sequence>MNNNRNALCSCGSGKKYKKCCLNKQNVIQFSEVKEERFFQQKQSLVEKLDRFIRSKLSTQDLMQLEFQFNDRSSRKVEKKLRNPFSRFWLYFFHQYENSLRGVEWFYKENVTSLTVAEKAMIETWMQLKPKLVQAVEISKEHVIFKDLFTNETFSVCNKKEVVADPIPWYGTLGLLEMFDHNYYFNGVRVMVDPERIDQAAKMISKLVDRTKLSSHEVMMNYFPEILAELLTKSNIEGPKKEKTIKEYVVQYEVVDKLAALTFLTQQYGEYEANGDEKLFSWVGNMNEYRDSEIDQPIYVGTSYGSFSLKATTLTFNTLKEDKLNEFRKTIETKLDVILLKNEVKTLQIPFAAEFHNFVLSMDKNIPQYFAMYVQNSLLLDLDAAIPMFNDRSIRQLVEEGNERKAEVWLQQSEYSVYKNTVSQFGKVEITADFNTVRKELGLPLSKFVTGGENRKTKITEASSDNRGVVQKEDIPFLEQLGFTPETVDKFYTLDILEFYKDKTIGKGEATVRKYTLSLYDLREVLEHITAKSWDDFNYSVWEYLISIRYIGLFNNMSRTQIKDISSVLKAFTKALDEKYKIKVSNDVTKIFQTCEKQLLKCIDIKNSIIPYEYKELLSKHNKNDNFHKLKDNYRSVHRVFQIDQIINNNLVVTELTSSGKQFTVALMDRECEQMEEGFIFDAEVALEKNNFWQIIDLYQVYPPIGKRYLIKK</sequence>
<dbReference type="Proteomes" id="UP000180175">
    <property type="component" value="Chromosome"/>
</dbReference>
<dbReference type="InterPro" id="IPR004027">
    <property type="entry name" value="SEC_C_motif"/>
</dbReference>
<proteinExistence type="predicted"/>
<reference evidence="2 3" key="2">
    <citation type="journal article" date="2017" name="Genome Announc.">
        <title>Draft Genome Sequences of Four Alkaliphilic Bacteria Belonging to the Anaerobacillus Genus.</title>
        <authorList>
            <person name="Bassil N.M."/>
            <person name="Lloyd J.R."/>
        </authorList>
    </citation>
    <scope>NUCLEOTIDE SEQUENCE [LARGE SCALE GENOMIC DNA]</scope>
    <source>
        <strain evidence="2 3">NB2006</strain>
    </source>
</reference>
<accession>A0A1S2M441</accession>
<dbReference type="EMBL" id="LQXD01000078">
    <property type="protein sequence ID" value="OIJ19479.1"/>
    <property type="molecule type" value="Genomic_DNA"/>
</dbReference>
<organism evidence="1 3">
    <name type="scientific">Anaerobacillus isosaccharinicus</name>
    <dbReference type="NCBI Taxonomy" id="1532552"/>
    <lineage>
        <taxon>Bacteria</taxon>
        <taxon>Bacillati</taxon>
        <taxon>Bacillota</taxon>
        <taxon>Bacilli</taxon>
        <taxon>Bacillales</taxon>
        <taxon>Bacillaceae</taxon>
        <taxon>Anaerobacillus</taxon>
    </lineage>
</organism>
<dbReference type="Pfam" id="PF02810">
    <property type="entry name" value="SEC-C"/>
    <property type="match status" value="1"/>
</dbReference>
<reference evidence="2 3" key="3">
    <citation type="journal article" date="2019" name="Int. J. Syst. Evol. Microbiol.">
        <title>Anaerobacillus isosaccharinicus sp. nov., an alkaliphilic bacterium which degrades isosaccharinic acid.</title>
        <authorList>
            <person name="Bassil N.M."/>
            <person name="Lloyd J.R."/>
        </authorList>
    </citation>
    <scope>NUCLEOTIDE SEQUENCE [LARGE SCALE GENOMIC DNA]</scope>
    <source>
        <strain evidence="2 3">NB2006</strain>
    </source>
</reference>
<evidence type="ECO:0000313" key="3">
    <source>
        <dbReference type="Proteomes" id="UP000180175"/>
    </source>
</evidence>
<protein>
    <submittedName>
        <fullName evidence="2">SEC-C domain-containing protein</fullName>
    </submittedName>
</protein>
<reference evidence="2" key="4">
    <citation type="submission" date="2020-10" db="EMBL/GenBank/DDBJ databases">
        <authorList>
            <person name="Bassil N.M."/>
            <person name="Lloyd J.R."/>
        </authorList>
    </citation>
    <scope>NUCLEOTIDE SEQUENCE</scope>
    <source>
        <strain evidence="2">NB2006</strain>
    </source>
</reference>